<protein>
    <submittedName>
        <fullName evidence="1">Uncharacterized protein</fullName>
    </submittedName>
</protein>
<reference evidence="1" key="2">
    <citation type="journal article" date="2015" name="Fish Shellfish Immunol.">
        <title>Early steps in the European eel (Anguilla anguilla)-Vibrio vulnificus interaction in the gills: Role of the RtxA13 toxin.</title>
        <authorList>
            <person name="Callol A."/>
            <person name="Pajuelo D."/>
            <person name="Ebbesson L."/>
            <person name="Teles M."/>
            <person name="MacKenzie S."/>
            <person name="Amaro C."/>
        </authorList>
    </citation>
    <scope>NUCLEOTIDE SEQUENCE</scope>
</reference>
<dbReference type="AlphaFoldDB" id="A0A0E9X8J5"/>
<name>A0A0E9X8J5_ANGAN</name>
<evidence type="ECO:0000313" key="1">
    <source>
        <dbReference type="EMBL" id="JAH98746.1"/>
    </source>
</evidence>
<accession>A0A0E9X8J5</accession>
<dbReference type="EMBL" id="GBXM01009831">
    <property type="protein sequence ID" value="JAH98746.1"/>
    <property type="molecule type" value="Transcribed_RNA"/>
</dbReference>
<proteinExistence type="predicted"/>
<organism evidence="1">
    <name type="scientific">Anguilla anguilla</name>
    <name type="common">European freshwater eel</name>
    <name type="synonym">Muraena anguilla</name>
    <dbReference type="NCBI Taxonomy" id="7936"/>
    <lineage>
        <taxon>Eukaryota</taxon>
        <taxon>Metazoa</taxon>
        <taxon>Chordata</taxon>
        <taxon>Craniata</taxon>
        <taxon>Vertebrata</taxon>
        <taxon>Euteleostomi</taxon>
        <taxon>Actinopterygii</taxon>
        <taxon>Neopterygii</taxon>
        <taxon>Teleostei</taxon>
        <taxon>Anguilliformes</taxon>
        <taxon>Anguillidae</taxon>
        <taxon>Anguilla</taxon>
    </lineage>
</organism>
<reference evidence="1" key="1">
    <citation type="submission" date="2014-11" db="EMBL/GenBank/DDBJ databases">
        <authorList>
            <person name="Amaro Gonzalez C."/>
        </authorList>
    </citation>
    <scope>NUCLEOTIDE SEQUENCE</scope>
</reference>
<sequence>MSTGLRALNLNQPRIIQLERRGQQKPDYGKGHQRSPMFPRSVERLGDKIYIQSSYLYHSQNYNKNLKDKNTFENTFLIALPSPHFSKITEMFCVHNSLIIKLIKYSRNSGIHKIC</sequence>